<dbReference type="OrthoDB" id="1666376at2759"/>
<dbReference type="GeneID" id="107805584"/>
<sequence>MRQRKKVKDKMVTSIEQVTIPDHLPEFFKIYHPQICNFQLRIPPVFLKFFNGDIPANYKLEDLGRLLWKRMTMISWEVGQTFLKRDVTAINEPELQPLDEEIVHEIGTSARPVDQALNESGDLVFSVTSFDIVIKPSYIRKKRLNVPATFGNRYLNRGKGKTLRLLFKLIEVAGPFQSTVLIDFSCGLGSENL</sequence>
<dbReference type="PaxDb" id="4097-A0A1S4B8G3"/>
<dbReference type="STRING" id="4097.A0A1S4B8G3"/>
<proteinExistence type="predicted"/>
<evidence type="ECO:0000313" key="1">
    <source>
        <dbReference type="Proteomes" id="UP000790787"/>
    </source>
</evidence>
<accession>A0A1S4B8G3</accession>
<organism evidence="1 2">
    <name type="scientific">Nicotiana tabacum</name>
    <name type="common">Common tobacco</name>
    <dbReference type="NCBI Taxonomy" id="4097"/>
    <lineage>
        <taxon>Eukaryota</taxon>
        <taxon>Viridiplantae</taxon>
        <taxon>Streptophyta</taxon>
        <taxon>Embryophyta</taxon>
        <taxon>Tracheophyta</taxon>
        <taxon>Spermatophyta</taxon>
        <taxon>Magnoliopsida</taxon>
        <taxon>eudicotyledons</taxon>
        <taxon>Gunneridae</taxon>
        <taxon>Pentapetalae</taxon>
        <taxon>asterids</taxon>
        <taxon>lamiids</taxon>
        <taxon>Solanales</taxon>
        <taxon>Solanaceae</taxon>
        <taxon>Nicotianoideae</taxon>
        <taxon>Nicotianeae</taxon>
        <taxon>Nicotiana</taxon>
    </lineage>
</organism>
<dbReference type="RefSeq" id="XP_016485142.1">
    <property type="nucleotide sequence ID" value="XM_016629656.1"/>
</dbReference>
<gene>
    <name evidence="2" type="primary">LOC107805584</name>
</gene>
<dbReference type="AlphaFoldDB" id="A0A1S4B8G3"/>
<dbReference type="Proteomes" id="UP000790787">
    <property type="component" value="Chromosome 8"/>
</dbReference>
<dbReference type="RefSeq" id="XP_016485142.1">
    <property type="nucleotide sequence ID" value="XM_016629656.2"/>
</dbReference>
<reference evidence="1" key="1">
    <citation type="journal article" date="2014" name="Nat. Commun.">
        <title>The tobacco genome sequence and its comparison with those of tomato and potato.</title>
        <authorList>
            <person name="Sierro N."/>
            <person name="Battey J.N."/>
            <person name="Ouadi S."/>
            <person name="Bakaher N."/>
            <person name="Bovet L."/>
            <person name="Willig A."/>
            <person name="Goepfert S."/>
            <person name="Peitsch M.C."/>
            <person name="Ivanov N.V."/>
        </authorList>
    </citation>
    <scope>NUCLEOTIDE SEQUENCE [LARGE SCALE GENOMIC DNA]</scope>
</reference>
<protein>
    <submittedName>
        <fullName evidence="2">Uncharacterized protein LOC107805584</fullName>
    </submittedName>
</protein>
<reference evidence="2" key="2">
    <citation type="submission" date="2025-08" db="UniProtKB">
        <authorList>
            <consortium name="RefSeq"/>
        </authorList>
    </citation>
    <scope>IDENTIFICATION</scope>
    <source>
        <tissue evidence="2">Leaf</tissue>
    </source>
</reference>
<keyword evidence="1" id="KW-1185">Reference proteome</keyword>
<name>A0A1S4B8G3_TOBAC</name>
<dbReference type="KEGG" id="nta:107805584"/>
<dbReference type="OMA" id="HPQICNF"/>
<evidence type="ECO:0000313" key="2">
    <source>
        <dbReference type="RefSeq" id="XP_016485142.1"/>
    </source>
</evidence>